<evidence type="ECO:0000313" key="6">
    <source>
        <dbReference type="Proteomes" id="UP001165160"/>
    </source>
</evidence>
<proteinExistence type="predicted"/>
<dbReference type="SUPFAM" id="SSF48366">
    <property type="entry name" value="Ras GEF"/>
    <property type="match status" value="1"/>
</dbReference>
<accession>A0A9W7KU56</accession>
<dbReference type="GO" id="GO:0007265">
    <property type="term" value="P:Ras protein signal transduction"/>
    <property type="evidence" value="ECO:0007669"/>
    <property type="project" value="TreeGrafter"/>
</dbReference>
<keyword evidence="1 2" id="KW-0344">Guanine-nucleotide releasing factor</keyword>
<dbReference type="InterPro" id="IPR036964">
    <property type="entry name" value="RASGEF_cat_dom_sf"/>
</dbReference>
<sequence>MAEIVDFSKPATANNDLAIGSSRSHSFRSTESPARSNSLHRRSSNESTASIFHEHTDQEFDVRSSMAPESIYGDVEEMQVLDKDHEDERLGEHPISRQKALSMPEPVARKVTVAKSSGSLAEPLQEEIYKSAPAAIPEPNVIKNENGDKFDVREGLLYRRPSYEAEGQNELSKSRHRLRGATLPALLRRLTSLEVSTKDDCWSFLCRSRALLSPVHFLGFVAARFFLDTYRPNSRCHPYNILKKHKKEVDHRSKKREFLHMINIHPKSKAPKSSSGEKLWLLKTRHVLGPEWELKGRTEEEWQHAVLLPVRCAVLSLLDVYLKHWGFDFNNSIAGGSVGTENENLRAEAAGALRNFLVDVADCGSLSLWGWNNDTIYNNPETDCPGLFMQFPALSGAICAAVASDKKAKSENHKLKLTMQQLNQLRRTLKRNPTFIGRMSNNSDDDNFAFDSFQSNSAKASALAINEKAIVCLAKQATCVIAAEHKLSTEAFENCTEPEKKLLRNAVDKIILATAMIEVSRNNSSSSLGTDSQNSSTRSLNSSDGHSSDSSNCYGNSLQLPKGGRPQSAKVEELRQNSVGSTSTVESDFSHLTTVSAPQPTTAARLQPVTSGEGEKFEISGPIMVGKGPHIKVANVMNLGGDQRPVSTSSQSSAASALSSTISSIRVASTKLRRTSLLMNMIGAVQKQNSIKSPGFRLFSPLQVAQQVTLHLHYLYCTIPLREFTLDLSFKHSKESLDMYGQPHLARLRNESERLPNVFISSILEIATPNGRGKLIGFLVEVCQNLYEMRSFHAMMLILSALQSNPVHRLKKSWAVAYQMSYQRRVSGVEGDWDGVGEGEGGDLETVTIKDGYSDLLLMAGIGGRNLAHVAHAVMCKMTANNTSNPNDHRIAFPDKPSHACMMFLNASLGTLIRLNELPDLEKFEVEGVEATKVFQKTSKGGRSRSRGASMSKKKEAQERESLKILNLSKMRRCAAIFAMLRMSQLTPYEFEPSPNVQYFIQKNMAFMEGEEQYQQSLLIEPRESRGF</sequence>
<dbReference type="InterPro" id="IPR008937">
    <property type="entry name" value="Ras-like_GEF"/>
</dbReference>
<dbReference type="EMBL" id="BRXX01000432">
    <property type="protein sequence ID" value="GMI11629.1"/>
    <property type="molecule type" value="Genomic_DNA"/>
</dbReference>
<feature type="compositionally biased region" description="Polar residues" evidence="3">
    <location>
        <begin position="576"/>
        <end position="610"/>
    </location>
</feature>
<dbReference type="PROSITE" id="PS50009">
    <property type="entry name" value="RASGEF_CAT"/>
    <property type="match status" value="1"/>
</dbReference>
<name>A0A9W7KU56_9STRA</name>
<keyword evidence="6" id="KW-1185">Reference proteome</keyword>
<feature type="region of interest" description="Disordered" evidence="3">
    <location>
        <begin position="937"/>
        <end position="958"/>
    </location>
</feature>
<dbReference type="Proteomes" id="UP001165160">
    <property type="component" value="Unassembled WGS sequence"/>
</dbReference>
<evidence type="ECO:0000256" key="3">
    <source>
        <dbReference type="SAM" id="MobiDB-lite"/>
    </source>
</evidence>
<feature type="domain" description="Ras-GEF" evidence="4">
    <location>
        <begin position="700"/>
        <end position="1023"/>
    </location>
</feature>
<organism evidence="5 6">
    <name type="scientific">Triparma verrucosa</name>
    <dbReference type="NCBI Taxonomy" id="1606542"/>
    <lineage>
        <taxon>Eukaryota</taxon>
        <taxon>Sar</taxon>
        <taxon>Stramenopiles</taxon>
        <taxon>Ochrophyta</taxon>
        <taxon>Bolidophyceae</taxon>
        <taxon>Parmales</taxon>
        <taxon>Triparmaceae</taxon>
        <taxon>Triparma</taxon>
    </lineage>
</organism>
<feature type="region of interest" description="Disordered" evidence="3">
    <location>
        <begin position="522"/>
        <end position="614"/>
    </location>
</feature>
<evidence type="ECO:0000313" key="5">
    <source>
        <dbReference type="EMBL" id="GMI11629.1"/>
    </source>
</evidence>
<reference evidence="6" key="1">
    <citation type="journal article" date="2023" name="Commun. Biol.">
        <title>Genome analysis of Parmales, the sister group of diatoms, reveals the evolutionary specialization of diatoms from phago-mixotrophs to photoautotrophs.</title>
        <authorList>
            <person name="Ban H."/>
            <person name="Sato S."/>
            <person name="Yoshikawa S."/>
            <person name="Yamada K."/>
            <person name="Nakamura Y."/>
            <person name="Ichinomiya M."/>
            <person name="Sato N."/>
            <person name="Blanc-Mathieu R."/>
            <person name="Endo H."/>
            <person name="Kuwata A."/>
            <person name="Ogata H."/>
        </authorList>
    </citation>
    <scope>NUCLEOTIDE SEQUENCE [LARGE SCALE GENOMIC DNA]</scope>
    <source>
        <strain evidence="6">NIES 3699</strain>
    </source>
</reference>
<evidence type="ECO:0000256" key="1">
    <source>
        <dbReference type="ARBA" id="ARBA00022658"/>
    </source>
</evidence>
<evidence type="ECO:0000256" key="2">
    <source>
        <dbReference type="PROSITE-ProRule" id="PRU00168"/>
    </source>
</evidence>
<feature type="compositionally biased region" description="Polar residues" evidence="3">
    <location>
        <begin position="522"/>
        <end position="531"/>
    </location>
</feature>
<dbReference type="PANTHER" id="PTHR23113">
    <property type="entry name" value="GUANINE NUCLEOTIDE EXCHANGE FACTOR"/>
    <property type="match status" value="1"/>
</dbReference>
<feature type="compositionally biased region" description="Low complexity" evidence="3">
    <location>
        <begin position="532"/>
        <end position="552"/>
    </location>
</feature>
<dbReference type="AlphaFoldDB" id="A0A9W7KU56"/>
<feature type="compositionally biased region" description="Low complexity" evidence="3">
    <location>
        <begin position="21"/>
        <end position="32"/>
    </location>
</feature>
<dbReference type="InterPro" id="IPR001895">
    <property type="entry name" value="RASGEF_cat_dom"/>
</dbReference>
<dbReference type="SMART" id="SM00147">
    <property type="entry name" value="RasGEF"/>
    <property type="match status" value="1"/>
</dbReference>
<dbReference type="GO" id="GO:0005886">
    <property type="term" value="C:plasma membrane"/>
    <property type="evidence" value="ECO:0007669"/>
    <property type="project" value="TreeGrafter"/>
</dbReference>
<dbReference type="Pfam" id="PF00617">
    <property type="entry name" value="RasGEF"/>
    <property type="match status" value="1"/>
</dbReference>
<feature type="compositionally biased region" description="Basic and acidic residues" evidence="3">
    <location>
        <begin position="52"/>
        <end position="62"/>
    </location>
</feature>
<evidence type="ECO:0000259" key="4">
    <source>
        <dbReference type="PROSITE" id="PS50009"/>
    </source>
</evidence>
<gene>
    <name evidence="5" type="ORF">TrVE_jg1614</name>
</gene>
<dbReference type="InterPro" id="IPR023578">
    <property type="entry name" value="Ras_GEF_dom_sf"/>
</dbReference>
<dbReference type="Gene3D" id="1.10.840.10">
    <property type="entry name" value="Ras guanine-nucleotide exchange factors catalytic domain"/>
    <property type="match status" value="2"/>
</dbReference>
<protein>
    <recommendedName>
        <fullName evidence="4">Ras-GEF domain-containing protein</fullName>
    </recommendedName>
</protein>
<feature type="region of interest" description="Disordered" evidence="3">
    <location>
        <begin position="1"/>
        <end position="64"/>
    </location>
</feature>
<dbReference type="GO" id="GO:0005085">
    <property type="term" value="F:guanyl-nucleotide exchange factor activity"/>
    <property type="evidence" value="ECO:0007669"/>
    <property type="project" value="UniProtKB-KW"/>
</dbReference>
<dbReference type="PANTHER" id="PTHR23113:SF368">
    <property type="entry name" value="CELL DIVISION CONTROL PROTEIN 25"/>
    <property type="match status" value="1"/>
</dbReference>
<comment type="caution">
    <text evidence="5">The sequence shown here is derived from an EMBL/GenBank/DDBJ whole genome shotgun (WGS) entry which is preliminary data.</text>
</comment>